<dbReference type="AlphaFoldDB" id="A0A0B0N941"/>
<organism evidence="1 2">
    <name type="scientific">Gossypium arboreum</name>
    <name type="common">Tree cotton</name>
    <name type="synonym">Gossypium nanking</name>
    <dbReference type="NCBI Taxonomy" id="29729"/>
    <lineage>
        <taxon>Eukaryota</taxon>
        <taxon>Viridiplantae</taxon>
        <taxon>Streptophyta</taxon>
        <taxon>Embryophyta</taxon>
        <taxon>Tracheophyta</taxon>
        <taxon>Spermatophyta</taxon>
        <taxon>Magnoliopsida</taxon>
        <taxon>eudicotyledons</taxon>
        <taxon>Gunneridae</taxon>
        <taxon>Pentapetalae</taxon>
        <taxon>rosids</taxon>
        <taxon>malvids</taxon>
        <taxon>Malvales</taxon>
        <taxon>Malvaceae</taxon>
        <taxon>Malvoideae</taxon>
        <taxon>Gossypium</taxon>
    </lineage>
</organism>
<evidence type="ECO:0000313" key="2">
    <source>
        <dbReference type="Proteomes" id="UP000032142"/>
    </source>
</evidence>
<dbReference type="Proteomes" id="UP000032142">
    <property type="component" value="Unassembled WGS sequence"/>
</dbReference>
<keyword evidence="2" id="KW-1185">Reference proteome</keyword>
<accession>A0A0B0N941</accession>
<reference evidence="2" key="1">
    <citation type="submission" date="2014-09" db="EMBL/GenBank/DDBJ databases">
        <authorList>
            <person name="Mudge J."/>
            <person name="Ramaraj T."/>
            <person name="Lindquist I.E."/>
            <person name="Bharti A.K."/>
            <person name="Sundararajan A."/>
            <person name="Cameron C.T."/>
            <person name="Woodward J.E."/>
            <person name="May G.D."/>
            <person name="Brubaker C."/>
            <person name="Broadhvest J."/>
            <person name="Wilkins T.A."/>
        </authorList>
    </citation>
    <scope>NUCLEOTIDE SEQUENCE</scope>
    <source>
        <strain evidence="2">cv. AKA8401</strain>
    </source>
</reference>
<dbReference type="EMBL" id="JRRC01478735">
    <property type="protein sequence ID" value="KHG07631.1"/>
    <property type="molecule type" value="Genomic_DNA"/>
</dbReference>
<proteinExistence type="predicted"/>
<comment type="caution">
    <text evidence="1">The sequence shown here is derived from an EMBL/GenBank/DDBJ whole genome shotgun (WGS) entry which is preliminary data.</text>
</comment>
<name>A0A0B0N941_GOSAR</name>
<evidence type="ECO:0000313" key="1">
    <source>
        <dbReference type="EMBL" id="KHG07631.1"/>
    </source>
</evidence>
<gene>
    <name evidence="1" type="ORF">F383_34142</name>
</gene>
<sequence>MCFIILNFMTVICRFHKTWMKVKPDRDSNTLLELKLQIMGGFDIFFLTNK</sequence>
<protein>
    <submittedName>
        <fullName evidence="1">Uncharacterized protein</fullName>
    </submittedName>
</protein>